<accession>W5R4D3</accession>
<keyword evidence="7 19" id="KW-0679">Respiratory chain</keyword>
<dbReference type="CDD" id="cd00284">
    <property type="entry name" value="Cytochrome_b_N"/>
    <property type="match status" value="1"/>
</dbReference>
<keyword evidence="11 19" id="KW-0249">Electron transport</keyword>
<evidence type="ECO:0000256" key="1">
    <source>
        <dbReference type="ARBA" id="ARBA00002566"/>
    </source>
</evidence>
<feature type="transmembrane region" description="Helical" evidence="19">
    <location>
        <begin position="78"/>
        <end position="100"/>
    </location>
</feature>
<proteinExistence type="inferred from homology"/>
<evidence type="ECO:0000259" key="21">
    <source>
        <dbReference type="PROSITE" id="PS51003"/>
    </source>
</evidence>
<organism evidence="22">
    <name type="scientific">Cryptocellus narino</name>
    <dbReference type="NCBI Taxonomy" id="1329480"/>
    <lineage>
        <taxon>Eukaryota</taxon>
        <taxon>Metazoa</taxon>
        <taxon>Ecdysozoa</taxon>
        <taxon>Arthropoda</taxon>
        <taxon>Chelicerata</taxon>
        <taxon>Arachnida</taxon>
        <taxon>Ricinulei</taxon>
        <taxon>Ricinoididae</taxon>
        <taxon>Cryptocellus</taxon>
    </lineage>
</organism>
<dbReference type="PROSITE" id="PS51002">
    <property type="entry name" value="CYTB_NTER"/>
    <property type="match status" value="1"/>
</dbReference>
<feature type="transmembrane region" description="Helical" evidence="19">
    <location>
        <begin position="178"/>
        <end position="201"/>
    </location>
</feature>
<evidence type="ECO:0000256" key="19">
    <source>
        <dbReference type="RuleBase" id="RU362117"/>
    </source>
</evidence>
<dbReference type="PANTHER" id="PTHR19271:SF16">
    <property type="entry name" value="CYTOCHROME B"/>
    <property type="match status" value="1"/>
</dbReference>
<dbReference type="CTD" id="4519"/>
<evidence type="ECO:0000256" key="6">
    <source>
        <dbReference type="ARBA" id="ARBA00022617"/>
    </source>
</evidence>
<feature type="transmembrane region" description="Helical" evidence="19">
    <location>
        <begin position="30"/>
        <end position="57"/>
    </location>
</feature>
<feature type="transmembrane region" description="Helical" evidence="19">
    <location>
        <begin position="285"/>
        <end position="304"/>
    </location>
</feature>
<dbReference type="AlphaFoldDB" id="W5R4D3"/>
<comment type="subunit">
    <text evidence="3">The main subunits of complex b-c1 are: cytochrome b, cytochrome c1 and the Rieske protein.</text>
</comment>
<keyword evidence="15 19" id="KW-0496">Mitochondrion</keyword>
<feature type="transmembrane region" description="Helical" evidence="19">
    <location>
        <begin position="230"/>
        <end position="249"/>
    </location>
</feature>
<dbReference type="GeneID" id="18267130"/>
<keyword evidence="12 19" id="KW-1133">Transmembrane helix</keyword>
<evidence type="ECO:0000256" key="3">
    <source>
        <dbReference type="ARBA" id="ARBA00011649"/>
    </source>
</evidence>
<comment type="function">
    <text evidence="1 19">Component of the ubiquinol-cytochrome c reductase complex (complex III or cytochrome b-c1 complex) that is part of the mitochondrial respiratory chain. The b-c1 complex mediates electron transfer from ubiquinol to cytochrome c. Contributes to the generation of a proton gradient across the mitochondrial membrane that is then used for ATP synthesis.</text>
</comment>
<feature type="transmembrane region" description="Helical" evidence="19">
    <location>
        <begin position="112"/>
        <end position="134"/>
    </location>
</feature>
<feature type="transmembrane region" description="Helical" evidence="19">
    <location>
        <begin position="141"/>
        <end position="166"/>
    </location>
</feature>
<dbReference type="EMBL" id="KC688690">
    <property type="protein sequence ID" value="AGL11930.1"/>
    <property type="molecule type" value="Genomic_DNA"/>
</dbReference>
<sequence>MNTKIRKKHPLLKIINATLIDLPTPSNISYWWNMGSLLGICLAFQIMTGLLLSMHYTPDMSTSFSTMSHIMRDVNMGWITRIIHANGASLFFFLIYIHIARNLFFSNYLNKLVWMSGIIILLIMMATAFMGYVLPWGQMSFWAATVITNLLSAIPYMGKLIVQWIWGGYSVSNPTLTRFFTMHFIMPFLILMMVIMHILFLHEKGSSNPLGLPNNTDKSPFHPYFSWKDLMGFMMITTLFMHLTLNMPFTLSDPENFNPANPLVTPVHIQPEWYFLYAYAILRSIPNKLGGVMALIMSIMVLMLNPLSKHKFKTLNLSPQNKIMIWSFFSTFLLLTWLGAQPVEPPYELISQLLTMTYFTLIIMFPL</sequence>
<comment type="cofactor">
    <cofactor evidence="18">
        <name>heme</name>
        <dbReference type="ChEBI" id="CHEBI:30413"/>
    </cofactor>
    <text evidence="18">Binds 2 heme groups non-covalently.</text>
</comment>
<evidence type="ECO:0000256" key="5">
    <source>
        <dbReference type="ARBA" id="ARBA00022448"/>
    </source>
</evidence>
<evidence type="ECO:0000256" key="2">
    <source>
        <dbReference type="ARBA" id="ARBA00004448"/>
    </source>
</evidence>
<dbReference type="GO" id="GO:0016491">
    <property type="term" value="F:oxidoreductase activity"/>
    <property type="evidence" value="ECO:0007669"/>
    <property type="project" value="UniProtKB-UniRule"/>
</dbReference>
<evidence type="ECO:0000259" key="20">
    <source>
        <dbReference type="PROSITE" id="PS51002"/>
    </source>
</evidence>
<evidence type="ECO:0000256" key="8">
    <source>
        <dbReference type="ARBA" id="ARBA00022692"/>
    </source>
</evidence>
<keyword evidence="5 19" id="KW-0813">Transport</keyword>
<dbReference type="GO" id="GO:0045275">
    <property type="term" value="C:respiratory chain complex III"/>
    <property type="evidence" value="ECO:0007669"/>
    <property type="project" value="InterPro"/>
</dbReference>
<protein>
    <recommendedName>
        <fullName evidence="4 19">Cytochrome b</fullName>
    </recommendedName>
</protein>
<dbReference type="InterPro" id="IPR048259">
    <property type="entry name" value="Cytochrome_b_N_euk/bac"/>
</dbReference>
<evidence type="ECO:0000256" key="17">
    <source>
        <dbReference type="PIRSR" id="PIRSR038885-1"/>
    </source>
</evidence>
<evidence type="ECO:0000256" key="18">
    <source>
        <dbReference type="PIRSR" id="PIRSR038885-2"/>
    </source>
</evidence>
<feature type="transmembrane region" description="Helical" evidence="19">
    <location>
        <begin position="349"/>
        <end position="366"/>
    </location>
</feature>
<feature type="transmembrane region" description="Helical" evidence="19">
    <location>
        <begin position="325"/>
        <end position="343"/>
    </location>
</feature>
<feature type="binding site" description="axial binding residue" evidence="18">
    <location>
        <position position="84"/>
    </location>
    <ligand>
        <name>heme b</name>
        <dbReference type="ChEBI" id="CHEBI:60344"/>
        <label>b562</label>
    </ligand>
    <ligandPart>
        <name>Fe</name>
        <dbReference type="ChEBI" id="CHEBI:18248"/>
    </ligandPart>
</feature>
<dbReference type="InterPro" id="IPR036150">
    <property type="entry name" value="Cyt_b/b6_C_sf"/>
</dbReference>
<keyword evidence="16 19" id="KW-0472">Membrane</keyword>
<dbReference type="InterPro" id="IPR005798">
    <property type="entry name" value="Cyt_b/b6_C"/>
</dbReference>
<dbReference type="GO" id="GO:0008121">
    <property type="term" value="F:quinol-cytochrome-c reductase activity"/>
    <property type="evidence" value="ECO:0007669"/>
    <property type="project" value="InterPro"/>
</dbReference>
<keyword evidence="6 18" id="KW-0349">Heme</keyword>
<dbReference type="RefSeq" id="YP_009002068.1">
    <property type="nucleotide sequence ID" value="NC_023450.1"/>
</dbReference>
<feature type="binding site" description="axial binding residue" evidence="18">
    <location>
        <position position="197"/>
    </location>
    <ligand>
        <name>heme b</name>
        <dbReference type="ChEBI" id="CHEBI:60344"/>
        <label>b566</label>
    </ligand>
    <ligandPart>
        <name>Fe</name>
        <dbReference type="ChEBI" id="CHEBI:18248"/>
    </ligandPart>
</feature>
<dbReference type="Pfam" id="PF00033">
    <property type="entry name" value="Cytochrome_B"/>
    <property type="match status" value="1"/>
</dbReference>
<dbReference type="InterPro" id="IPR048260">
    <property type="entry name" value="Cytochrome_b_C_euk/bac"/>
</dbReference>
<dbReference type="PANTHER" id="PTHR19271">
    <property type="entry name" value="CYTOCHROME B"/>
    <property type="match status" value="1"/>
</dbReference>
<name>W5R4D3_9ARAC</name>
<geneLocation type="mitochondrion" evidence="22"/>
<keyword evidence="8 19" id="KW-0812">Transmembrane</keyword>
<comment type="similarity">
    <text evidence="19">Belongs to the cytochrome b family.</text>
</comment>
<keyword evidence="13 18" id="KW-0408">Iron</keyword>
<evidence type="ECO:0000256" key="10">
    <source>
        <dbReference type="ARBA" id="ARBA00022792"/>
    </source>
</evidence>
<evidence type="ECO:0000313" key="22">
    <source>
        <dbReference type="EMBL" id="AGL11930.1"/>
    </source>
</evidence>
<evidence type="ECO:0000256" key="4">
    <source>
        <dbReference type="ARBA" id="ARBA00013531"/>
    </source>
</evidence>
<keyword evidence="14" id="KW-0830">Ubiquinone</keyword>
<dbReference type="Gene3D" id="1.20.810.10">
    <property type="entry name" value="Cytochrome Bc1 Complex, Chain C"/>
    <property type="match status" value="1"/>
</dbReference>
<keyword evidence="10" id="KW-0999">Mitochondrion inner membrane</keyword>
<dbReference type="GO" id="GO:0005743">
    <property type="term" value="C:mitochondrial inner membrane"/>
    <property type="evidence" value="ECO:0007669"/>
    <property type="project" value="UniProtKB-SubCell"/>
</dbReference>
<dbReference type="CDD" id="cd00290">
    <property type="entry name" value="cytochrome_b_C"/>
    <property type="match status" value="1"/>
</dbReference>
<evidence type="ECO:0000256" key="11">
    <source>
        <dbReference type="ARBA" id="ARBA00022982"/>
    </source>
</evidence>
<dbReference type="GO" id="GO:0046872">
    <property type="term" value="F:metal ion binding"/>
    <property type="evidence" value="ECO:0007669"/>
    <property type="project" value="UniProtKB-UniRule"/>
</dbReference>
<dbReference type="PROSITE" id="PS51003">
    <property type="entry name" value="CYTB_CTER"/>
    <property type="match status" value="1"/>
</dbReference>
<evidence type="ECO:0000256" key="14">
    <source>
        <dbReference type="ARBA" id="ARBA00023075"/>
    </source>
</evidence>
<dbReference type="GO" id="GO:0006122">
    <property type="term" value="P:mitochondrial electron transport, ubiquinol to cytochrome c"/>
    <property type="evidence" value="ECO:0007669"/>
    <property type="project" value="TreeGrafter"/>
</dbReference>
<dbReference type="InterPro" id="IPR027387">
    <property type="entry name" value="Cytb/b6-like_sf"/>
</dbReference>
<feature type="binding site" description="axial binding residue" evidence="18">
    <location>
        <position position="98"/>
    </location>
    <ligand>
        <name>heme b</name>
        <dbReference type="ChEBI" id="CHEBI:60344"/>
        <label>b566</label>
    </ligand>
    <ligandPart>
        <name>Fe</name>
        <dbReference type="ChEBI" id="CHEBI:18248"/>
    </ligandPart>
</feature>
<evidence type="ECO:0000256" key="12">
    <source>
        <dbReference type="ARBA" id="ARBA00022989"/>
    </source>
</evidence>
<comment type="cofactor">
    <cofactor evidence="19">
        <name>heme b</name>
        <dbReference type="ChEBI" id="CHEBI:60344"/>
    </cofactor>
    <text evidence="19">Binds 2 heme groups non-covalently.</text>
</comment>
<feature type="binding site" evidence="17">
    <location>
        <position position="202"/>
    </location>
    <ligand>
        <name>a ubiquinone</name>
        <dbReference type="ChEBI" id="CHEBI:16389"/>
    </ligand>
</feature>
<evidence type="ECO:0000256" key="16">
    <source>
        <dbReference type="ARBA" id="ARBA00023136"/>
    </source>
</evidence>
<evidence type="ECO:0000256" key="15">
    <source>
        <dbReference type="ARBA" id="ARBA00023128"/>
    </source>
</evidence>
<dbReference type="Pfam" id="PF00032">
    <property type="entry name" value="Cytochrom_B_C"/>
    <property type="match status" value="1"/>
</dbReference>
<reference evidence="22" key="1">
    <citation type="submission" date="2013-02" db="EMBL/GenBank/DDBJ databases">
        <title>Variation between mitochondrial genomes of Ricinulei.</title>
        <authorList>
            <person name="Fahrein K."/>
            <person name="Podsiadlowski L."/>
            <person name="Talarico G."/>
        </authorList>
    </citation>
    <scope>NUCLEOTIDE SEQUENCE</scope>
</reference>
<dbReference type="InterPro" id="IPR030689">
    <property type="entry name" value="Cytochrome_b"/>
</dbReference>
<evidence type="ECO:0000256" key="7">
    <source>
        <dbReference type="ARBA" id="ARBA00022660"/>
    </source>
</evidence>
<gene>
    <name evidence="22" type="primary">CYTB</name>
</gene>
<keyword evidence="9 18" id="KW-0479">Metal-binding</keyword>
<feature type="binding site" description="axial binding residue" evidence="18">
    <location>
        <position position="183"/>
    </location>
    <ligand>
        <name>heme b</name>
        <dbReference type="ChEBI" id="CHEBI:60344"/>
        <label>b562</label>
    </ligand>
    <ligandPart>
        <name>Fe</name>
        <dbReference type="ChEBI" id="CHEBI:18248"/>
    </ligandPart>
</feature>
<evidence type="ECO:0000256" key="13">
    <source>
        <dbReference type="ARBA" id="ARBA00023004"/>
    </source>
</evidence>
<feature type="domain" description="Cytochrome b/b6 N-terminal region profile" evidence="20">
    <location>
        <begin position="1"/>
        <end position="210"/>
    </location>
</feature>
<dbReference type="SUPFAM" id="SSF81342">
    <property type="entry name" value="Transmembrane di-heme cytochromes"/>
    <property type="match status" value="1"/>
</dbReference>
<dbReference type="InterPro" id="IPR016174">
    <property type="entry name" value="Di-haem_cyt_TM"/>
</dbReference>
<evidence type="ECO:0000256" key="9">
    <source>
        <dbReference type="ARBA" id="ARBA00022723"/>
    </source>
</evidence>
<dbReference type="InterPro" id="IPR005797">
    <property type="entry name" value="Cyt_b/b6_N"/>
</dbReference>
<feature type="domain" description="Cytochrome b/b6 C-terminal region profile" evidence="21">
    <location>
        <begin position="211"/>
        <end position="367"/>
    </location>
</feature>
<dbReference type="SUPFAM" id="SSF81648">
    <property type="entry name" value="a domain/subunit of cytochrome bc1 complex (Ubiquinol-cytochrome c reductase)"/>
    <property type="match status" value="1"/>
</dbReference>
<comment type="subcellular location">
    <subcellularLocation>
        <location evidence="2">Mitochondrion inner membrane</location>
        <topology evidence="2">Multi-pass membrane protein</topology>
    </subcellularLocation>
</comment>
<dbReference type="PIRSF" id="PIRSF038885">
    <property type="entry name" value="COB"/>
    <property type="match status" value="1"/>
</dbReference>